<dbReference type="InterPro" id="IPR015943">
    <property type="entry name" value="WD40/YVTN_repeat-like_dom_sf"/>
</dbReference>
<dbReference type="SUPFAM" id="SSF50998">
    <property type="entry name" value="Quinoprotein alcohol dehydrogenase-like"/>
    <property type="match status" value="1"/>
</dbReference>
<dbReference type="GO" id="GO:0005929">
    <property type="term" value="C:cilium"/>
    <property type="evidence" value="ECO:0007669"/>
    <property type="project" value="UniProtKB-SubCell"/>
</dbReference>
<name>A0A5B8N042_9CHLO</name>
<keyword evidence="4" id="KW-0853">WD repeat</keyword>
<comment type="subcellular location">
    <subcellularLocation>
        <location evidence="1">Cell projection</location>
        <location evidence="1">Cilium</location>
    </subcellularLocation>
</comment>
<dbReference type="Pfam" id="PF00400">
    <property type="entry name" value="WD40"/>
    <property type="match status" value="3"/>
</dbReference>
<dbReference type="Pfam" id="PF23387">
    <property type="entry name" value="TPR_IFT80_172"/>
    <property type="match status" value="1"/>
</dbReference>
<dbReference type="PANTHER" id="PTHR24098:SF0">
    <property type="entry name" value="OUTER SEGMENT 5"/>
    <property type="match status" value="1"/>
</dbReference>
<sequence>MRFLIQECNEVVESNGEDQDAILGPGAQEQRHHHHHHPGEGLVGGAGQGGDKGKGAGAAGKASEPFAYVSAAWHPGGELFACGDNSLVAHWQFQQQNHSALSLGTFAQFGDKAESQGEAASSGSHHYVTCCAWHPRGETLACAISQGSFKLVSRQGRVEKTVGTGTEPAHVGACIGVRWNLDGTALATCGEDGKVKLWSKTGMLRSTLASESEAVYGVAFSPDSNQLALCSGNHVVVKRIGGTNAQRSQFSGTSGVVVDQDGQSNVAGGPGVANSRSIRWKAHAGVVLSLDWSVANGKIVTGGEDGKYKVWDAYGRLLYQSNVVGHEIYNLAGLGGKGGGAGGLRGPVMPVTSVRWRPSGESFAVGTFDMLLLCDESGWVQHKASPNSMQVLSGREGPGFDTFASLGRVKMPSSVLSLAWSADGTQLACTNGNGSVFIVMILGEVKESGAISLEAEAPDTLRATFTCVEETTSSSDLVAEDKLHFGSEKILATSVGFGKVVVITQKQVYVYSPPDWHSPHVTSGLFTQEMPVKLLVQGPKCMATTDTAGCLKVISYDTGRVMCQPKFQGMRAELMSTRSLALADDCVAVVDHASSSVVRVFDTQTGKPLAQKLKQGAGGGEQGQVCHHQGGIITEVGLSLVGGLGERKLCFVDSNRDLYLSLLGDQTRDPVKLCTMCDSFGWSTDSSALCCVSDGKLLVWCIPDICFLDQDLLPLCTYEVPTTKLARESMMAMGMGDNGEEEDSFANDSLAPRIQSFERGRIITRHGNGALVTYMVPLAWYSLALEKCVQQHKWPKAVHLCRTVGRCEGSSKGEPGYLLWACLAALSLGQQHIETAKTAYASLGLIDKVQFMNFLKDVPSDEGRAAELALFKGVPAKEVEGMLLQSGLHYRAIKLNIRMFHWERALELALKQSAAGSPQLVQIVLWHRRRYLLRQGRPEHLEPFMVEENNLGDGVELVDTEIKAKIQQEKNKEVQRPAGMIRRQSISVAY</sequence>
<gene>
    <name evidence="8" type="ORF">A3770_15p76120</name>
</gene>
<reference evidence="8 9" key="1">
    <citation type="submission" date="2018-07" db="EMBL/GenBank/DDBJ databases">
        <title>The complete nuclear genome of the prasinophyte Chloropicon primus (CCMP1205).</title>
        <authorList>
            <person name="Pombert J.-F."/>
            <person name="Otis C."/>
            <person name="Turmel M."/>
            <person name="Lemieux C."/>
        </authorList>
    </citation>
    <scope>NUCLEOTIDE SEQUENCE [LARGE SCALE GENOMIC DNA]</scope>
    <source>
        <strain evidence="8 9">CCMP1205</strain>
    </source>
</reference>
<dbReference type="SUPFAM" id="SSF50978">
    <property type="entry name" value="WD40 repeat-like"/>
    <property type="match status" value="1"/>
</dbReference>
<evidence type="ECO:0000259" key="6">
    <source>
        <dbReference type="Pfam" id="PF23335"/>
    </source>
</evidence>
<keyword evidence="2" id="KW-0969">Cilium</keyword>
<protein>
    <submittedName>
        <fullName evidence="8">WD40 repeat domain-containing protein</fullName>
    </submittedName>
</protein>
<evidence type="ECO:0000256" key="5">
    <source>
        <dbReference type="SAM" id="MobiDB-lite"/>
    </source>
</evidence>
<feature type="domain" description="IFT80 second beta-propeller" evidence="6">
    <location>
        <begin position="479"/>
        <end position="728"/>
    </location>
</feature>
<dbReference type="InterPro" id="IPR011047">
    <property type="entry name" value="Quinoprotein_ADH-like_sf"/>
</dbReference>
<dbReference type="InterPro" id="IPR001680">
    <property type="entry name" value="WD40_rpt"/>
</dbReference>
<evidence type="ECO:0000256" key="1">
    <source>
        <dbReference type="ARBA" id="ARBA00004138"/>
    </source>
</evidence>
<dbReference type="InterPro" id="IPR056157">
    <property type="entry name" value="TPR_IFT80_172_dom"/>
</dbReference>
<feature type="compositionally biased region" description="Gly residues" evidence="5">
    <location>
        <begin position="41"/>
        <end position="58"/>
    </location>
</feature>
<evidence type="ECO:0000256" key="2">
    <source>
        <dbReference type="ARBA" id="ARBA00023069"/>
    </source>
</evidence>
<evidence type="ECO:0000313" key="8">
    <source>
        <dbReference type="EMBL" id="QDZ25094.1"/>
    </source>
</evidence>
<keyword evidence="9" id="KW-1185">Reference proteome</keyword>
<dbReference type="Proteomes" id="UP000316726">
    <property type="component" value="Chromosome 15"/>
</dbReference>
<feature type="region of interest" description="Disordered" evidence="5">
    <location>
        <begin position="15"/>
        <end position="60"/>
    </location>
</feature>
<dbReference type="PANTHER" id="PTHR24098">
    <property type="entry name" value="OUTER SEGMENT 5"/>
    <property type="match status" value="1"/>
</dbReference>
<proteinExistence type="predicted"/>
<dbReference type="Gene3D" id="2.130.10.10">
    <property type="entry name" value="YVTN repeat-like/Quinoprotein amine dehydrogenase"/>
    <property type="match status" value="3"/>
</dbReference>
<dbReference type="STRING" id="1764295.A0A5B8N042"/>
<dbReference type="EMBL" id="CP031048">
    <property type="protein sequence ID" value="QDZ25094.1"/>
    <property type="molecule type" value="Genomic_DNA"/>
</dbReference>
<feature type="repeat" description="WD" evidence="4">
    <location>
        <begin position="167"/>
        <end position="199"/>
    </location>
</feature>
<accession>A0A5B8N042</accession>
<dbReference type="PROSITE" id="PS50294">
    <property type="entry name" value="WD_REPEATS_REGION"/>
    <property type="match status" value="1"/>
</dbReference>
<feature type="repeat" description="WD" evidence="4">
    <location>
        <begin position="280"/>
        <end position="312"/>
    </location>
</feature>
<dbReference type="GO" id="GO:0060271">
    <property type="term" value="P:cilium assembly"/>
    <property type="evidence" value="ECO:0007669"/>
    <property type="project" value="TreeGrafter"/>
</dbReference>
<feature type="domain" description="IFT80/172/WDR35 TPR" evidence="7">
    <location>
        <begin position="819"/>
        <end position="974"/>
    </location>
</feature>
<dbReference type="SMART" id="SM00320">
    <property type="entry name" value="WD40"/>
    <property type="match status" value="7"/>
</dbReference>
<dbReference type="InterPro" id="IPR036322">
    <property type="entry name" value="WD40_repeat_dom_sf"/>
</dbReference>
<dbReference type="InterPro" id="IPR056456">
    <property type="entry name" value="Beta-prop_IFT80_2nd"/>
</dbReference>
<dbReference type="PROSITE" id="PS50082">
    <property type="entry name" value="WD_REPEATS_2"/>
    <property type="match status" value="2"/>
</dbReference>
<evidence type="ECO:0000256" key="3">
    <source>
        <dbReference type="ARBA" id="ARBA00023273"/>
    </source>
</evidence>
<evidence type="ECO:0000313" key="9">
    <source>
        <dbReference type="Proteomes" id="UP000316726"/>
    </source>
</evidence>
<dbReference type="AlphaFoldDB" id="A0A5B8N042"/>
<organism evidence="8 9">
    <name type="scientific">Chloropicon primus</name>
    <dbReference type="NCBI Taxonomy" id="1764295"/>
    <lineage>
        <taxon>Eukaryota</taxon>
        <taxon>Viridiplantae</taxon>
        <taxon>Chlorophyta</taxon>
        <taxon>Chloropicophyceae</taxon>
        <taxon>Chloropicales</taxon>
        <taxon>Chloropicaceae</taxon>
        <taxon>Chloropicon</taxon>
    </lineage>
</organism>
<evidence type="ECO:0000256" key="4">
    <source>
        <dbReference type="PROSITE-ProRule" id="PRU00221"/>
    </source>
</evidence>
<evidence type="ECO:0000259" key="7">
    <source>
        <dbReference type="Pfam" id="PF23387"/>
    </source>
</evidence>
<keyword evidence="3" id="KW-0966">Cell projection</keyword>
<dbReference type="GO" id="GO:0030992">
    <property type="term" value="C:intraciliary transport particle B"/>
    <property type="evidence" value="ECO:0007669"/>
    <property type="project" value="TreeGrafter"/>
</dbReference>
<dbReference type="OrthoDB" id="408728at2759"/>
<dbReference type="Pfam" id="PF23335">
    <property type="entry name" value="Beta-prop_IFT80_2nd"/>
    <property type="match status" value="1"/>
</dbReference>